<reference evidence="1" key="1">
    <citation type="submission" date="2021-01" db="EMBL/GenBank/DDBJ databases">
        <authorList>
            <person name="Corre E."/>
            <person name="Pelletier E."/>
            <person name="Niang G."/>
            <person name="Scheremetjew M."/>
            <person name="Finn R."/>
            <person name="Kale V."/>
            <person name="Holt S."/>
            <person name="Cochrane G."/>
            <person name="Meng A."/>
            <person name="Brown T."/>
            <person name="Cohen L."/>
        </authorList>
    </citation>
    <scope>NUCLEOTIDE SEQUENCE</scope>
    <source>
        <strain evidence="1">CCCM811</strain>
    </source>
</reference>
<proteinExistence type="predicted"/>
<dbReference type="EMBL" id="HBIV01017064">
    <property type="protein sequence ID" value="CAE0660826.1"/>
    <property type="molecule type" value="Transcribed_RNA"/>
</dbReference>
<protein>
    <submittedName>
        <fullName evidence="1">Uncharacterized protein</fullName>
    </submittedName>
</protein>
<evidence type="ECO:0000313" key="1">
    <source>
        <dbReference type="EMBL" id="CAE0660826.1"/>
    </source>
</evidence>
<dbReference type="AlphaFoldDB" id="A0A7S4DNH0"/>
<organism evidence="1">
    <name type="scientific">Lotharella globosa</name>
    <dbReference type="NCBI Taxonomy" id="91324"/>
    <lineage>
        <taxon>Eukaryota</taxon>
        <taxon>Sar</taxon>
        <taxon>Rhizaria</taxon>
        <taxon>Cercozoa</taxon>
        <taxon>Chlorarachniophyceae</taxon>
        <taxon>Lotharella</taxon>
    </lineage>
</organism>
<gene>
    <name evidence="1" type="ORF">LGLO00237_LOCUS12413</name>
</gene>
<accession>A0A7S4DNH0</accession>
<sequence>MLKSTTQPSKGVKDLVFDALKGIGESDVLVSIHSRRGDYVMGQECSSCVNDGDPESHNGEERVTMENGKLAMLQVKKSIVDPITSQGRKVVVFLASDTIGMVSVAKRVFDDVRHIPGKPMHTSQMSGDSDRRTAAAFWGLALGDVCLRTISTFGGMAIEMSGCLDFSTASTSETLSGSELADGLSVSDVRKLLSSIP</sequence>
<name>A0A7S4DNH0_9EUKA</name>